<name>A0A2T2YJQ3_9BACT</name>
<protein>
    <submittedName>
        <fullName evidence="6">Glucose-fructose oxidoreductase</fullName>
    </submittedName>
</protein>
<evidence type="ECO:0000259" key="4">
    <source>
        <dbReference type="Pfam" id="PF02894"/>
    </source>
</evidence>
<dbReference type="InterPro" id="IPR008354">
    <property type="entry name" value="Glc-Fru_OxRdtase_bac"/>
</dbReference>
<dbReference type="Pfam" id="PF02894">
    <property type="entry name" value="GFO_IDH_MocA_C"/>
    <property type="match status" value="1"/>
</dbReference>
<sequence length="389" mass="43251">MKKFNLSSAANRREFLKNLSLALGFTAAGISLLSLNSCNSNKSSEKEQNRNAAGKNTGGKKLGIALLGLGKYSEGQLAPALQETENCYLAGIVTGSPDKVDKWKRQYDIPDKNVYSYENFDQIKDNPDIDIVYVVTPNALHREYVVRAARAKKHVICEKPMATTVEDCQTMIDACKQNNVQLSVGYRLHFEPHNQRVMELGQKEVFGPVKTIKATNGFKINVKPDDWRLNQQLAGGGPLMDVGIYCVQGVLYTLGRAPIAITAKYGDKTRPDYFKTVEQSISWQMQFEGGLIADCTSSYNAEAGLLYGEAQDGWWRLDPAYSYSGIKGETSRGKMEFEEVNQQARQMDDFANCVRNNKPTSVPGEMGLRDVRILLAIYEAARTNKKVGV</sequence>
<dbReference type="RefSeq" id="WP_106931925.1">
    <property type="nucleotide sequence ID" value="NZ_PYFT01000001.1"/>
</dbReference>
<dbReference type="SUPFAM" id="SSF51735">
    <property type="entry name" value="NAD(P)-binding Rossmann-fold domains"/>
    <property type="match status" value="1"/>
</dbReference>
<comment type="caution">
    <text evidence="6">The sequence shown here is derived from an EMBL/GenBank/DDBJ whole genome shotgun (WGS) entry which is preliminary data.</text>
</comment>
<dbReference type="SUPFAM" id="SSF55347">
    <property type="entry name" value="Glyceraldehyde-3-phosphate dehydrogenase-like, C-terminal domain"/>
    <property type="match status" value="1"/>
</dbReference>
<evidence type="ECO:0000313" key="7">
    <source>
        <dbReference type="Proteomes" id="UP000240357"/>
    </source>
</evidence>
<keyword evidence="7" id="KW-1185">Reference proteome</keyword>
<dbReference type="PANTHER" id="PTHR22604">
    <property type="entry name" value="OXIDOREDUCTASES"/>
    <property type="match status" value="1"/>
</dbReference>
<dbReference type="InterPro" id="IPR055170">
    <property type="entry name" value="GFO_IDH_MocA-like_dom"/>
</dbReference>
<feature type="domain" description="Gfo/Idh/MocA-like oxidoreductase C-terminal" evidence="4">
    <location>
        <begin position="340"/>
        <end position="388"/>
    </location>
</feature>
<dbReference type="Gene3D" id="3.40.50.720">
    <property type="entry name" value="NAD(P)-binding Rossmann-like Domain"/>
    <property type="match status" value="1"/>
</dbReference>
<comment type="similarity">
    <text evidence="1">Belongs to the Gfo/Idh/MocA family.</text>
</comment>
<reference evidence="6 7" key="1">
    <citation type="submission" date="2018-03" db="EMBL/GenBank/DDBJ databases">
        <title>Adhaeribacter sp. HMF7605 Genome sequencing and assembly.</title>
        <authorList>
            <person name="Kang H."/>
            <person name="Kang J."/>
            <person name="Cha I."/>
            <person name="Kim H."/>
            <person name="Joh K."/>
        </authorList>
    </citation>
    <scope>NUCLEOTIDE SEQUENCE [LARGE SCALE GENOMIC DNA]</scope>
    <source>
        <strain evidence="6 7">HMF7605</strain>
    </source>
</reference>
<dbReference type="GO" id="GO:0016491">
    <property type="term" value="F:oxidoreductase activity"/>
    <property type="evidence" value="ECO:0007669"/>
    <property type="project" value="UniProtKB-KW"/>
</dbReference>
<dbReference type="InterPro" id="IPR036291">
    <property type="entry name" value="NAD(P)-bd_dom_sf"/>
</dbReference>
<dbReference type="AlphaFoldDB" id="A0A2T2YJQ3"/>
<evidence type="ECO:0000256" key="2">
    <source>
        <dbReference type="ARBA" id="ARBA00023002"/>
    </source>
</evidence>
<gene>
    <name evidence="6" type="ORF">AHMF7605_20670</name>
</gene>
<dbReference type="OrthoDB" id="9795543at2"/>
<dbReference type="EMBL" id="PYFT01000001">
    <property type="protein sequence ID" value="PSR55744.1"/>
    <property type="molecule type" value="Genomic_DNA"/>
</dbReference>
<dbReference type="PRINTS" id="PR01775">
    <property type="entry name" value="GLFROXRDTASE"/>
</dbReference>
<evidence type="ECO:0000259" key="5">
    <source>
        <dbReference type="Pfam" id="PF22725"/>
    </source>
</evidence>
<dbReference type="PANTHER" id="PTHR22604:SF105">
    <property type="entry name" value="TRANS-1,2-DIHYDROBENZENE-1,2-DIOL DEHYDROGENASE"/>
    <property type="match status" value="1"/>
</dbReference>
<dbReference type="GO" id="GO:0000166">
    <property type="term" value="F:nucleotide binding"/>
    <property type="evidence" value="ECO:0007669"/>
    <property type="project" value="InterPro"/>
</dbReference>
<feature type="domain" description="GFO/IDH/MocA-like oxidoreductase" evidence="5">
    <location>
        <begin position="195"/>
        <end position="304"/>
    </location>
</feature>
<dbReference type="Pfam" id="PF01408">
    <property type="entry name" value="GFO_IDH_MocA"/>
    <property type="match status" value="1"/>
</dbReference>
<evidence type="ECO:0000313" key="6">
    <source>
        <dbReference type="EMBL" id="PSR55744.1"/>
    </source>
</evidence>
<dbReference type="InterPro" id="IPR004104">
    <property type="entry name" value="Gfo/Idh/MocA-like_OxRdtase_C"/>
</dbReference>
<evidence type="ECO:0000259" key="3">
    <source>
        <dbReference type="Pfam" id="PF01408"/>
    </source>
</evidence>
<evidence type="ECO:0000256" key="1">
    <source>
        <dbReference type="ARBA" id="ARBA00010928"/>
    </source>
</evidence>
<keyword evidence="2" id="KW-0560">Oxidoreductase</keyword>
<dbReference type="InterPro" id="IPR000683">
    <property type="entry name" value="Gfo/Idh/MocA-like_OxRdtase_N"/>
</dbReference>
<dbReference type="InterPro" id="IPR050984">
    <property type="entry name" value="Gfo/Idh/MocA_domain"/>
</dbReference>
<dbReference type="Pfam" id="PF22725">
    <property type="entry name" value="GFO_IDH_MocA_C3"/>
    <property type="match status" value="1"/>
</dbReference>
<organism evidence="6 7">
    <name type="scientific">Adhaeribacter arboris</name>
    <dbReference type="NCBI Taxonomy" id="2072846"/>
    <lineage>
        <taxon>Bacteria</taxon>
        <taxon>Pseudomonadati</taxon>
        <taxon>Bacteroidota</taxon>
        <taxon>Cytophagia</taxon>
        <taxon>Cytophagales</taxon>
        <taxon>Hymenobacteraceae</taxon>
        <taxon>Adhaeribacter</taxon>
    </lineage>
</organism>
<proteinExistence type="inferred from homology"/>
<feature type="domain" description="Gfo/Idh/MocA-like oxidoreductase N-terminal" evidence="3">
    <location>
        <begin position="63"/>
        <end position="186"/>
    </location>
</feature>
<dbReference type="Proteomes" id="UP000240357">
    <property type="component" value="Unassembled WGS sequence"/>
</dbReference>
<accession>A0A2T2YJQ3</accession>
<dbReference type="Gene3D" id="3.30.360.10">
    <property type="entry name" value="Dihydrodipicolinate Reductase, domain 2"/>
    <property type="match status" value="1"/>
</dbReference>